<dbReference type="PATRIC" id="fig|1392007.3.peg.669"/>
<dbReference type="AlphaFoldDB" id="V7HX91"/>
<reference evidence="1 2" key="1">
    <citation type="journal article" date="2014" name="Genome Announc.">
        <title>The Genome of the Predominant Equine Lactobacillus Species, Lactobacillus equi, Is Reflective of Its Lifestyle Adaptations to an Herbivorous Host.</title>
        <authorList>
            <person name="O'Donnell M.M."/>
            <person name="Harris H.M."/>
            <person name="O'Toole P.W."/>
            <person name="Ross R.P."/>
        </authorList>
    </citation>
    <scope>NUCLEOTIDE SEQUENCE [LARGE SCALE GENOMIC DNA]</scope>
    <source>
        <strain evidence="1 2">DPC 6820</strain>
    </source>
</reference>
<evidence type="ECO:0000313" key="1">
    <source>
        <dbReference type="EMBL" id="ETA74512.1"/>
    </source>
</evidence>
<dbReference type="RefSeq" id="WP_023859227.1">
    <property type="nucleotide sequence ID" value="NZ_AWWH01000066.1"/>
</dbReference>
<name>V7HX91_9LACO</name>
<dbReference type="EMBL" id="AWWH01000066">
    <property type="protein sequence ID" value="ETA74512.1"/>
    <property type="molecule type" value="Genomic_DNA"/>
</dbReference>
<comment type="caution">
    <text evidence="1">The sequence shown here is derived from an EMBL/GenBank/DDBJ whole genome shotgun (WGS) entry which is preliminary data.</text>
</comment>
<gene>
    <name evidence="1" type="ORF">LEQ_0377</name>
</gene>
<accession>V7HX91</accession>
<protein>
    <submittedName>
        <fullName evidence="1">Uncharacterized protein</fullName>
    </submittedName>
</protein>
<evidence type="ECO:0000313" key="2">
    <source>
        <dbReference type="Proteomes" id="UP000018559"/>
    </source>
</evidence>
<keyword evidence="2" id="KW-1185">Reference proteome</keyword>
<sequence>MKKQLLNKIYNGKVARFLIEQEVDSDIESYAVELEDGTIIEFTFDESLVYGLRFYAPRNEQEVNWENWNDPIAPFFTSMTCEYARRALQNWALLAKSGDLGKGTAFTRKTHKPRWRARSKFPTKDYRVHNIEEILDAD</sequence>
<proteinExistence type="predicted"/>
<dbReference type="Proteomes" id="UP000018559">
    <property type="component" value="Unassembled WGS sequence"/>
</dbReference>
<organism evidence="1 2">
    <name type="scientific">Ligilactobacillus equi DPC 6820</name>
    <dbReference type="NCBI Taxonomy" id="1392007"/>
    <lineage>
        <taxon>Bacteria</taxon>
        <taxon>Bacillati</taxon>
        <taxon>Bacillota</taxon>
        <taxon>Bacilli</taxon>
        <taxon>Lactobacillales</taxon>
        <taxon>Lactobacillaceae</taxon>
        <taxon>Ligilactobacillus</taxon>
    </lineage>
</organism>